<dbReference type="Pfam" id="PF00919">
    <property type="entry name" value="UPF0004"/>
    <property type="match status" value="1"/>
</dbReference>
<dbReference type="GO" id="GO:0005829">
    <property type="term" value="C:cytosol"/>
    <property type="evidence" value="ECO:0007669"/>
    <property type="project" value="TreeGrafter"/>
</dbReference>
<evidence type="ECO:0000256" key="9">
    <source>
        <dbReference type="ARBA" id="ARBA00074452"/>
    </source>
</evidence>
<comment type="similarity">
    <text evidence="2">Belongs to the methylthiotransferase family. MiaB subfamily.</text>
</comment>
<dbReference type="Gene3D" id="3.80.30.20">
    <property type="entry name" value="tm_1862 like domain"/>
    <property type="match status" value="1"/>
</dbReference>
<dbReference type="SMART" id="SM00729">
    <property type="entry name" value="Elp3"/>
    <property type="match status" value="1"/>
</dbReference>
<evidence type="ECO:0000256" key="4">
    <source>
        <dbReference type="ARBA" id="ARBA00022691"/>
    </source>
</evidence>
<reference evidence="13" key="1">
    <citation type="submission" date="2018-04" db="EMBL/GenBank/DDBJ databases">
        <title>Transcriptome of Schizaphis graminum biotype I.</title>
        <authorList>
            <person name="Scully E.D."/>
            <person name="Geib S.M."/>
            <person name="Palmer N.A."/>
            <person name="Koch K."/>
            <person name="Bradshaw J."/>
            <person name="Heng-Moss T."/>
            <person name="Sarath G."/>
        </authorList>
    </citation>
    <scope>NUCLEOTIDE SEQUENCE</scope>
</reference>
<dbReference type="PROSITE" id="PS51918">
    <property type="entry name" value="RADICAL_SAM"/>
    <property type="match status" value="1"/>
</dbReference>
<name>A0A2S2NZI5_SCHGA</name>
<dbReference type="NCBIfam" id="TIGR00089">
    <property type="entry name" value="MiaB/RimO family radical SAM methylthiotransferase"/>
    <property type="match status" value="1"/>
</dbReference>
<proteinExistence type="inferred from homology"/>
<dbReference type="Pfam" id="PF01938">
    <property type="entry name" value="TRAM"/>
    <property type="match status" value="1"/>
</dbReference>
<dbReference type="Pfam" id="PF04055">
    <property type="entry name" value="Radical_SAM"/>
    <property type="match status" value="1"/>
</dbReference>
<dbReference type="FunFam" id="3.40.50.12160:FF:000003">
    <property type="entry name" value="CDK5 regulatory subunit-associated protein 1"/>
    <property type="match status" value="1"/>
</dbReference>
<evidence type="ECO:0000256" key="6">
    <source>
        <dbReference type="ARBA" id="ARBA00023004"/>
    </source>
</evidence>
<accession>A0A2S2NZI5</accession>
<dbReference type="SFLD" id="SFLDS00029">
    <property type="entry name" value="Radical_SAM"/>
    <property type="match status" value="1"/>
</dbReference>
<comment type="cofactor">
    <cofactor evidence="1">
        <name>[4Fe-4S] cluster</name>
        <dbReference type="ChEBI" id="CHEBI:49883"/>
    </cofactor>
</comment>
<gene>
    <name evidence="13" type="primary">Cdk5rap1</name>
    <name evidence="13" type="ORF">g.67835</name>
</gene>
<sequence length="586" mass="67178">MILKKINVAHRYCRLISKHKSIVLLHTTNNVKSCNTTVKKKNEYKFEGPSLKDFIAKHLPQEQTEIVNNEDKIPYVDDMVDFGQNRKVYIEVYGCQMNVNDAEIVWSILQSEGYIKTNSVYEADVVLLVTCAIRDGAENKIWTRIKQLRSVKRWRGKLDPLKVGILGCMAERLKEKLVNDTKGAVDLVAGPDSYRDLPRLLAKTEAGQKAINVLLSFDETYAEIKPVKLNEDNVTAFVSIMRGCDNMCTYCIVPFTRGRERSRPIESILDEIKYLSEKGFKEVTLLGQNVNSYRDLSTSSHFMPSNNTLASGFKTVYKEKKGGVRFAELLSRVSDVDPEMRIRFTSPHPKDFPDEVLDVILEKPNVCKNLHLPAQCGNTEVLEKMRRGYSRESYLSLAQRIRDRLPGVTYSSDFIAGFCGETDEQFEDTISLMETVKYHNAFLFAYSMREKTTAYRRYKDDVPNEIKVERVKKMFSVFRRDAEMLNKQFVNTEQLILIEGESRRGPSQLCGRTDGNIKVIIPNTKLPIEESSLNQDIKPGDYITVKIIESNSQVLKGTPLRHTSLQEYDKNKNQNLLKNNNVSYNF</sequence>
<dbReference type="GO" id="GO:0035597">
    <property type="term" value="F:tRNA-2-methylthio-N(6)-dimethylallyladenosine(37) synthase activity"/>
    <property type="evidence" value="ECO:0007669"/>
    <property type="project" value="TreeGrafter"/>
</dbReference>
<dbReference type="InterPro" id="IPR002792">
    <property type="entry name" value="TRAM_dom"/>
</dbReference>
<dbReference type="Gene3D" id="3.40.50.12160">
    <property type="entry name" value="Methylthiotransferase, N-terminal domain"/>
    <property type="match status" value="1"/>
</dbReference>
<dbReference type="InterPro" id="IPR006638">
    <property type="entry name" value="Elp3/MiaA/NifB-like_rSAM"/>
</dbReference>
<dbReference type="SFLD" id="SFLDF00413">
    <property type="entry name" value="CDK5RAP1"/>
    <property type="match status" value="1"/>
</dbReference>
<keyword evidence="3" id="KW-0004">4Fe-4S</keyword>
<dbReference type="InterPro" id="IPR023404">
    <property type="entry name" value="rSAM_horseshoe"/>
</dbReference>
<evidence type="ECO:0000256" key="3">
    <source>
        <dbReference type="ARBA" id="ARBA00022485"/>
    </source>
</evidence>
<keyword evidence="7" id="KW-0411">Iron-sulfur</keyword>
<dbReference type="EMBL" id="GGMR01009497">
    <property type="protein sequence ID" value="MBY22116.1"/>
    <property type="molecule type" value="Transcribed_RNA"/>
</dbReference>
<dbReference type="SFLD" id="SFLDF00273">
    <property type="entry name" value="(dimethylallyl)adenosine_tRNA"/>
    <property type="match status" value="1"/>
</dbReference>
<dbReference type="PANTHER" id="PTHR43020:SF2">
    <property type="entry name" value="MITOCHONDRIAL TRNA METHYLTHIOTRANSFERASE CDK5RAP1"/>
    <property type="match status" value="1"/>
</dbReference>
<feature type="domain" description="TRAM" evidence="10">
    <location>
        <begin position="487"/>
        <end position="561"/>
    </location>
</feature>
<organism evidence="13">
    <name type="scientific">Schizaphis graminum</name>
    <name type="common">Green bug aphid</name>
    <dbReference type="NCBI Taxonomy" id="13262"/>
    <lineage>
        <taxon>Eukaryota</taxon>
        <taxon>Metazoa</taxon>
        <taxon>Ecdysozoa</taxon>
        <taxon>Arthropoda</taxon>
        <taxon>Hexapoda</taxon>
        <taxon>Insecta</taxon>
        <taxon>Pterygota</taxon>
        <taxon>Neoptera</taxon>
        <taxon>Paraneoptera</taxon>
        <taxon>Hemiptera</taxon>
        <taxon>Sternorrhyncha</taxon>
        <taxon>Aphidomorpha</taxon>
        <taxon>Aphidoidea</taxon>
        <taxon>Aphididae</taxon>
        <taxon>Aphidini</taxon>
        <taxon>Schizaphis</taxon>
    </lineage>
</organism>
<dbReference type="InterPro" id="IPR038135">
    <property type="entry name" value="Methylthiotransferase_N_sf"/>
</dbReference>
<dbReference type="InterPro" id="IPR007197">
    <property type="entry name" value="rSAM"/>
</dbReference>
<dbReference type="GO" id="GO:0005739">
    <property type="term" value="C:mitochondrion"/>
    <property type="evidence" value="ECO:0007669"/>
    <property type="project" value="TreeGrafter"/>
</dbReference>
<evidence type="ECO:0000256" key="7">
    <source>
        <dbReference type="ARBA" id="ARBA00023014"/>
    </source>
</evidence>
<evidence type="ECO:0000313" key="13">
    <source>
        <dbReference type="EMBL" id="MBY22116.1"/>
    </source>
</evidence>
<feature type="domain" description="Radical SAM core" evidence="12">
    <location>
        <begin position="230"/>
        <end position="486"/>
    </location>
</feature>
<evidence type="ECO:0000259" key="10">
    <source>
        <dbReference type="PROSITE" id="PS50926"/>
    </source>
</evidence>
<evidence type="ECO:0000256" key="2">
    <source>
        <dbReference type="ARBA" id="ARBA00009815"/>
    </source>
</evidence>
<dbReference type="GO" id="GO:0046872">
    <property type="term" value="F:metal ion binding"/>
    <property type="evidence" value="ECO:0007669"/>
    <property type="project" value="UniProtKB-KW"/>
</dbReference>
<dbReference type="InterPro" id="IPR058240">
    <property type="entry name" value="rSAM_sf"/>
</dbReference>
<evidence type="ECO:0000256" key="8">
    <source>
        <dbReference type="ARBA" id="ARBA00053923"/>
    </source>
</evidence>
<dbReference type="InterPro" id="IPR020612">
    <property type="entry name" value="Methylthiotransferase_CS"/>
</dbReference>
<comment type="function">
    <text evidence="8">Potential regulator of CDK5 activity.</text>
</comment>
<dbReference type="GO" id="GO:0051539">
    <property type="term" value="F:4 iron, 4 sulfur cluster binding"/>
    <property type="evidence" value="ECO:0007669"/>
    <property type="project" value="UniProtKB-KW"/>
</dbReference>
<evidence type="ECO:0000256" key="1">
    <source>
        <dbReference type="ARBA" id="ARBA00001966"/>
    </source>
</evidence>
<evidence type="ECO:0000256" key="5">
    <source>
        <dbReference type="ARBA" id="ARBA00022723"/>
    </source>
</evidence>
<dbReference type="FunFam" id="3.80.30.20:FF:000003">
    <property type="entry name" value="CDK5 regulatory subunit-associated protein 1"/>
    <property type="match status" value="1"/>
</dbReference>
<evidence type="ECO:0000259" key="12">
    <source>
        <dbReference type="PROSITE" id="PS51918"/>
    </source>
</evidence>
<keyword evidence="5" id="KW-0479">Metal-binding</keyword>
<evidence type="ECO:0000259" key="11">
    <source>
        <dbReference type="PROSITE" id="PS51449"/>
    </source>
</evidence>
<dbReference type="PROSITE" id="PS50926">
    <property type="entry name" value="TRAM"/>
    <property type="match status" value="1"/>
</dbReference>
<dbReference type="GO" id="GO:0080090">
    <property type="term" value="P:regulation of primary metabolic process"/>
    <property type="evidence" value="ECO:0007669"/>
    <property type="project" value="UniProtKB-ARBA"/>
</dbReference>
<dbReference type="InterPro" id="IPR013848">
    <property type="entry name" value="Methylthiotransferase_N"/>
</dbReference>
<protein>
    <recommendedName>
        <fullName evidence="9">CDK5RAP1-like protein</fullName>
    </recommendedName>
</protein>
<dbReference type="InterPro" id="IPR005839">
    <property type="entry name" value="Methylthiotransferase"/>
</dbReference>
<keyword evidence="4" id="KW-0949">S-adenosyl-L-methionine</keyword>
<dbReference type="SFLD" id="SFLDG01082">
    <property type="entry name" value="B12-binding_domain_containing"/>
    <property type="match status" value="1"/>
</dbReference>
<dbReference type="PANTHER" id="PTHR43020">
    <property type="entry name" value="CDK5 REGULATORY SUBUNIT-ASSOCIATED PROTEIN 1"/>
    <property type="match status" value="1"/>
</dbReference>
<keyword evidence="6" id="KW-0408">Iron</keyword>
<dbReference type="GO" id="GO:0060255">
    <property type="term" value="P:regulation of macromolecule metabolic process"/>
    <property type="evidence" value="ECO:0007669"/>
    <property type="project" value="UniProtKB-ARBA"/>
</dbReference>
<dbReference type="SFLD" id="SFLDG01061">
    <property type="entry name" value="methylthiotransferase"/>
    <property type="match status" value="1"/>
</dbReference>
<dbReference type="PROSITE" id="PS01278">
    <property type="entry name" value="MTTASE_RADICAL"/>
    <property type="match status" value="1"/>
</dbReference>
<dbReference type="InterPro" id="IPR006463">
    <property type="entry name" value="MiaB_methiolase"/>
</dbReference>
<dbReference type="PROSITE" id="PS51449">
    <property type="entry name" value="MTTASE_N"/>
    <property type="match status" value="1"/>
</dbReference>
<dbReference type="AlphaFoldDB" id="A0A2S2NZI5"/>
<dbReference type="NCBIfam" id="TIGR01574">
    <property type="entry name" value="miaB-methiolase"/>
    <property type="match status" value="1"/>
</dbReference>
<dbReference type="SUPFAM" id="SSF102114">
    <property type="entry name" value="Radical SAM enzymes"/>
    <property type="match status" value="1"/>
</dbReference>
<feature type="domain" description="MTTase N-terminal" evidence="11">
    <location>
        <begin position="86"/>
        <end position="206"/>
    </location>
</feature>